<accession>A0AAN7MK20</accession>
<sequence>MTVAISRRKQPHWGKVCLFPNGRTAMSGLKKHDMPSYLKGKKIEEEMILREPASRLPHLDSKLPSHLPLVLLFSFLPSLYSQCSNSAGSCDCEGCLKAHTPGLLVKLKPRRDQRLDYTAFVGDKVGWSKSNNQGKLVSGFHSTAFAPVAAHSAISLGGAENWQIAFAFGGGSRRQNIDVCMRRSRAAMSAAPVQLLDLQAQASKLPDFPVMCFKFISDELGSICGVADCAGLGIVLLSFGCVEEAEKTIEVCGKVIQVHCRVLQIEKSVLATLFDTVPGAVNSIAEVVVFLAAMEIMAGEFPGAFSWYSMQVMESHQSRKVDLSVSAKAVIYWFEKLGISSGIFIWWNIVEFDCMQVVHENKRKDQYLLNLALLVSFEFQHNVCGRSIYVEGTVEAVLFLAKKLLEF</sequence>
<dbReference type="InterPro" id="IPR023940">
    <property type="entry name" value="DHDPR_bac"/>
</dbReference>
<dbReference type="EMBL" id="JAXQNO010000003">
    <property type="protein sequence ID" value="KAK4800737.1"/>
    <property type="molecule type" value="Genomic_DNA"/>
</dbReference>
<evidence type="ECO:0000313" key="2">
    <source>
        <dbReference type="Proteomes" id="UP001346149"/>
    </source>
</evidence>
<gene>
    <name evidence="1" type="ORF">SAY86_021224</name>
</gene>
<protein>
    <submittedName>
        <fullName evidence="1">Uncharacterized protein</fullName>
    </submittedName>
</protein>
<name>A0AAN7MK20_TRANT</name>
<dbReference type="PANTHER" id="PTHR20836:SF0">
    <property type="entry name" value="4-HYDROXY-TETRAHYDRODIPICOLINATE REDUCTASE 1, CHLOROPLASTIC-RELATED"/>
    <property type="match status" value="1"/>
</dbReference>
<evidence type="ECO:0000313" key="1">
    <source>
        <dbReference type="EMBL" id="KAK4800737.1"/>
    </source>
</evidence>
<dbReference type="PANTHER" id="PTHR20836">
    <property type="entry name" value="DIHYDRODIPICOLINATE REDUCTASE"/>
    <property type="match status" value="1"/>
</dbReference>
<dbReference type="AlphaFoldDB" id="A0AAN7MK20"/>
<organism evidence="1 2">
    <name type="scientific">Trapa natans</name>
    <name type="common">Water chestnut</name>
    <dbReference type="NCBI Taxonomy" id="22666"/>
    <lineage>
        <taxon>Eukaryota</taxon>
        <taxon>Viridiplantae</taxon>
        <taxon>Streptophyta</taxon>
        <taxon>Embryophyta</taxon>
        <taxon>Tracheophyta</taxon>
        <taxon>Spermatophyta</taxon>
        <taxon>Magnoliopsida</taxon>
        <taxon>eudicotyledons</taxon>
        <taxon>Gunneridae</taxon>
        <taxon>Pentapetalae</taxon>
        <taxon>rosids</taxon>
        <taxon>malvids</taxon>
        <taxon>Myrtales</taxon>
        <taxon>Lythraceae</taxon>
        <taxon>Trapa</taxon>
    </lineage>
</organism>
<dbReference type="GO" id="GO:0009089">
    <property type="term" value="P:lysine biosynthetic process via diaminopimelate"/>
    <property type="evidence" value="ECO:0007669"/>
    <property type="project" value="InterPro"/>
</dbReference>
<dbReference type="Proteomes" id="UP001346149">
    <property type="component" value="Unassembled WGS sequence"/>
</dbReference>
<reference evidence="1 2" key="1">
    <citation type="journal article" date="2023" name="Hortic Res">
        <title>Pangenome of water caltrop reveals structural variations and asymmetric subgenome divergence after allopolyploidization.</title>
        <authorList>
            <person name="Zhang X."/>
            <person name="Chen Y."/>
            <person name="Wang L."/>
            <person name="Yuan Y."/>
            <person name="Fang M."/>
            <person name="Shi L."/>
            <person name="Lu R."/>
            <person name="Comes H.P."/>
            <person name="Ma Y."/>
            <person name="Chen Y."/>
            <person name="Huang G."/>
            <person name="Zhou Y."/>
            <person name="Zheng Z."/>
            <person name="Qiu Y."/>
        </authorList>
    </citation>
    <scope>NUCLEOTIDE SEQUENCE [LARGE SCALE GENOMIC DNA]</scope>
    <source>
        <strain evidence="1">F231</strain>
    </source>
</reference>
<dbReference type="GO" id="GO:0009570">
    <property type="term" value="C:chloroplast stroma"/>
    <property type="evidence" value="ECO:0007669"/>
    <property type="project" value="TreeGrafter"/>
</dbReference>
<dbReference type="GO" id="GO:0008839">
    <property type="term" value="F:4-hydroxy-tetrahydrodipicolinate reductase"/>
    <property type="evidence" value="ECO:0007669"/>
    <property type="project" value="InterPro"/>
</dbReference>
<keyword evidence="2" id="KW-1185">Reference proteome</keyword>
<dbReference type="GO" id="GO:0019877">
    <property type="term" value="P:diaminopimelate biosynthetic process"/>
    <property type="evidence" value="ECO:0007669"/>
    <property type="project" value="TreeGrafter"/>
</dbReference>
<proteinExistence type="predicted"/>
<comment type="caution">
    <text evidence="1">The sequence shown here is derived from an EMBL/GenBank/DDBJ whole genome shotgun (WGS) entry which is preliminary data.</text>
</comment>